<evidence type="ECO:0000259" key="1">
    <source>
        <dbReference type="Pfam" id="PF07929"/>
    </source>
</evidence>
<dbReference type="Proteomes" id="UP000195807">
    <property type="component" value="Plasmid pCME4A9II"/>
</dbReference>
<dbReference type="Pfam" id="PF07929">
    <property type="entry name" value="PRiA4_ORF3"/>
    <property type="match status" value="1"/>
</dbReference>
<dbReference type="OrthoDB" id="9816539at2"/>
<dbReference type="AlphaFoldDB" id="A0A217EYW5"/>
<name>A0A217EYW5_9SPHN</name>
<feature type="domain" description="Plasmid pRiA4b Orf3-like" evidence="1">
    <location>
        <begin position="12"/>
        <end position="185"/>
    </location>
</feature>
<reference evidence="2 3" key="1">
    <citation type="submission" date="2017-01" db="EMBL/GenBank/DDBJ databases">
        <title>Complete genome sequence of esterase-producing bacterium Croceicoccus marinus E4A9.</title>
        <authorList>
            <person name="Wu Y.-H."/>
            <person name="Cheng H."/>
            <person name="Xu L."/>
            <person name="Huo Y.-Y."/>
            <person name="Wang C.-S."/>
            <person name="Xu X.-W."/>
        </authorList>
    </citation>
    <scope>NUCLEOTIDE SEQUENCE [LARGE SCALE GENOMIC DNA]</scope>
    <source>
        <strain evidence="2 3">E4A9</strain>
        <plasmid evidence="3">Plasmid pcme4a9ii</plasmid>
    </source>
</reference>
<sequence length="209" mass="23948">MPKPHDPYAYIIRLEARIVGIEPAITRTLELPSDLNFAQLHEVLQAAFGWTDSHLHQFRVGGLTIGAPEAIEDAAYGPRVFEATDVQLKDLTFPYEVDAKLTITYEYDFGDDWQHKLVLRRAEIEEEVKYPRCIAGERSGPPEDVGGYPGYADFLEAWLDSTHEEHKSVRRWAGKTFDPERFDLDATNKAIAKAMRACRGDYRQRHIRD</sequence>
<protein>
    <recommendedName>
        <fullName evidence="1">Plasmid pRiA4b Orf3-like domain-containing protein</fullName>
    </recommendedName>
</protein>
<dbReference type="PANTHER" id="PTHR41878:SF1">
    <property type="entry name" value="TNPR PROTEIN"/>
    <property type="match status" value="1"/>
</dbReference>
<dbReference type="Gene3D" id="3.10.290.30">
    <property type="entry name" value="MM3350-like"/>
    <property type="match status" value="1"/>
</dbReference>
<organism evidence="2 3">
    <name type="scientific">Croceicoccus marinus</name>
    <dbReference type="NCBI Taxonomy" id="450378"/>
    <lineage>
        <taxon>Bacteria</taxon>
        <taxon>Pseudomonadati</taxon>
        <taxon>Pseudomonadota</taxon>
        <taxon>Alphaproteobacteria</taxon>
        <taxon>Sphingomonadales</taxon>
        <taxon>Erythrobacteraceae</taxon>
        <taxon>Croceicoccus</taxon>
    </lineage>
</organism>
<dbReference type="KEGG" id="cman:A9D14_18405"/>
<dbReference type="SUPFAM" id="SSF159941">
    <property type="entry name" value="MM3350-like"/>
    <property type="match status" value="1"/>
</dbReference>
<keyword evidence="2" id="KW-0614">Plasmid</keyword>
<evidence type="ECO:0000313" key="2">
    <source>
        <dbReference type="EMBL" id="ARU18325.1"/>
    </source>
</evidence>
<dbReference type="STRING" id="450378.GCA_001661675_03697"/>
<dbReference type="PANTHER" id="PTHR41878">
    <property type="entry name" value="LEXA REPRESSOR-RELATED"/>
    <property type="match status" value="1"/>
</dbReference>
<keyword evidence="3" id="KW-1185">Reference proteome</keyword>
<evidence type="ECO:0000313" key="3">
    <source>
        <dbReference type="Proteomes" id="UP000195807"/>
    </source>
</evidence>
<proteinExistence type="predicted"/>
<gene>
    <name evidence="2" type="ORF">A9D14_18405</name>
</gene>
<geneLocation type="plasmid" evidence="3">
    <name>pcme4a9ii</name>
</geneLocation>
<dbReference type="RefSeq" id="WP_066850844.1">
    <property type="nucleotide sequence ID" value="NZ_CP019604.1"/>
</dbReference>
<dbReference type="InterPro" id="IPR024047">
    <property type="entry name" value="MM3350-like_sf"/>
</dbReference>
<dbReference type="EMBL" id="CP019604">
    <property type="protein sequence ID" value="ARU18325.1"/>
    <property type="molecule type" value="Genomic_DNA"/>
</dbReference>
<dbReference type="InterPro" id="IPR012912">
    <property type="entry name" value="Plasmid_pRiA4b_Orf3-like"/>
</dbReference>
<accession>A0A217EYW5</accession>